<evidence type="ECO:0000313" key="6">
    <source>
        <dbReference type="Proteomes" id="UP001480595"/>
    </source>
</evidence>
<evidence type="ECO:0000259" key="4">
    <source>
        <dbReference type="Pfam" id="PF05368"/>
    </source>
</evidence>
<keyword evidence="6" id="KW-1185">Reference proteome</keyword>
<organism evidence="5 6">
    <name type="scientific">Apiospora phragmitis</name>
    <dbReference type="NCBI Taxonomy" id="2905665"/>
    <lineage>
        <taxon>Eukaryota</taxon>
        <taxon>Fungi</taxon>
        <taxon>Dikarya</taxon>
        <taxon>Ascomycota</taxon>
        <taxon>Pezizomycotina</taxon>
        <taxon>Sordariomycetes</taxon>
        <taxon>Xylariomycetidae</taxon>
        <taxon>Amphisphaeriales</taxon>
        <taxon>Apiosporaceae</taxon>
        <taxon>Apiospora</taxon>
    </lineage>
</organism>
<dbReference type="Proteomes" id="UP001480595">
    <property type="component" value="Unassembled WGS sequence"/>
</dbReference>
<dbReference type="InterPro" id="IPR051164">
    <property type="entry name" value="NmrA-like_oxidored"/>
</dbReference>
<dbReference type="Gene3D" id="3.40.50.720">
    <property type="entry name" value="NAD(P)-binding Rossmann-like Domain"/>
    <property type="match status" value="1"/>
</dbReference>
<dbReference type="GeneID" id="92094431"/>
<comment type="caution">
    <text evidence="5">The sequence shown here is derived from an EMBL/GenBank/DDBJ whole genome shotgun (WGS) entry which is preliminary data.</text>
</comment>
<gene>
    <name evidence="5" type="ORF">PG994_009959</name>
</gene>
<dbReference type="InterPro" id="IPR036291">
    <property type="entry name" value="NAD(P)-bd_dom_sf"/>
</dbReference>
<sequence>MSTYLITQATGGQSGWVITHLLAAGAKVHAVIRNLNKELPAVLKSPGVTLFQGESHNFDDIYKAAQGCQGVFLNTFPRPGLEAQQAKTILEAAKKAGVETLVSSSTVGTDDEALRISDAVRDCQLDAYYASKHEVEGLVRGAAGFKAYTIVRPAVIHFDLCTWRHEGNFPRLASHGELDDLMTPGSKLPFTDAGDIGKYVAAALLDGPLGKFANQEIDLYNELLDFDEVAAIMNRVSGKHVKAVKRTFEELQGMGAFVFGQAFHLLTNVQDFSTKGGAAAAAVQSKFGIPFTSLEEGLTRDKALLMEILANVD</sequence>
<reference evidence="5 6" key="1">
    <citation type="submission" date="2023-01" db="EMBL/GenBank/DDBJ databases">
        <title>Analysis of 21 Apiospora genomes using comparative genomics revels a genus with tremendous synthesis potential of carbohydrate active enzymes and secondary metabolites.</title>
        <authorList>
            <person name="Sorensen T."/>
        </authorList>
    </citation>
    <scope>NUCLEOTIDE SEQUENCE [LARGE SCALE GENOMIC DNA]</scope>
    <source>
        <strain evidence="5 6">CBS 135458</strain>
    </source>
</reference>
<accession>A0ABR1TR47</accession>
<dbReference type="EMBL" id="JAQQWL010000011">
    <property type="protein sequence ID" value="KAK8048229.1"/>
    <property type="molecule type" value="Genomic_DNA"/>
</dbReference>
<dbReference type="InterPro" id="IPR008030">
    <property type="entry name" value="NmrA-like"/>
</dbReference>
<keyword evidence="2" id="KW-0521">NADP</keyword>
<evidence type="ECO:0000256" key="2">
    <source>
        <dbReference type="ARBA" id="ARBA00022857"/>
    </source>
</evidence>
<dbReference type="PANTHER" id="PTHR42748:SF30">
    <property type="entry name" value="NMRA-LIKE DOMAIN-CONTAINING PROTEIN"/>
    <property type="match status" value="1"/>
</dbReference>
<protein>
    <recommendedName>
        <fullName evidence="4">NmrA-like domain-containing protein</fullName>
    </recommendedName>
</protein>
<evidence type="ECO:0000256" key="3">
    <source>
        <dbReference type="ARBA" id="ARBA00023002"/>
    </source>
</evidence>
<evidence type="ECO:0000256" key="1">
    <source>
        <dbReference type="ARBA" id="ARBA00006328"/>
    </source>
</evidence>
<evidence type="ECO:0000313" key="5">
    <source>
        <dbReference type="EMBL" id="KAK8048229.1"/>
    </source>
</evidence>
<dbReference type="Pfam" id="PF05368">
    <property type="entry name" value="NmrA"/>
    <property type="match status" value="1"/>
</dbReference>
<dbReference type="SUPFAM" id="SSF51735">
    <property type="entry name" value="NAD(P)-binding Rossmann-fold domains"/>
    <property type="match status" value="1"/>
</dbReference>
<dbReference type="RefSeq" id="XP_066710478.1">
    <property type="nucleotide sequence ID" value="XM_066861368.1"/>
</dbReference>
<keyword evidence="3" id="KW-0560">Oxidoreductase</keyword>
<name>A0ABR1TR47_9PEZI</name>
<proteinExistence type="inferred from homology"/>
<feature type="domain" description="NmrA-like" evidence="4">
    <location>
        <begin position="3"/>
        <end position="252"/>
    </location>
</feature>
<dbReference type="PANTHER" id="PTHR42748">
    <property type="entry name" value="NITROGEN METABOLITE REPRESSION PROTEIN NMRA FAMILY MEMBER"/>
    <property type="match status" value="1"/>
</dbReference>
<comment type="similarity">
    <text evidence="1">Belongs to the NmrA-type oxidoreductase family.</text>
</comment>